<dbReference type="GO" id="GO:0005765">
    <property type="term" value="C:lysosomal membrane"/>
    <property type="evidence" value="ECO:0007669"/>
    <property type="project" value="TreeGrafter"/>
</dbReference>
<dbReference type="InterPro" id="IPR043989">
    <property type="entry name" value="CCZ1/INTU/HSP4_longin_3"/>
</dbReference>
<feature type="domain" description="CCZ1/INTU/HSP4 first Longin" evidence="2">
    <location>
        <begin position="7"/>
        <end position="111"/>
    </location>
</feature>
<feature type="region of interest" description="Disordered" evidence="1">
    <location>
        <begin position="554"/>
        <end position="586"/>
    </location>
</feature>
<dbReference type="GO" id="GO:0031267">
    <property type="term" value="F:small GTPase binding"/>
    <property type="evidence" value="ECO:0007669"/>
    <property type="project" value="TreeGrafter"/>
</dbReference>
<dbReference type="EMBL" id="VTPC01090883">
    <property type="protein sequence ID" value="KAF2880948.1"/>
    <property type="molecule type" value="Genomic_DNA"/>
</dbReference>
<proteinExistence type="predicted"/>
<dbReference type="GO" id="GO:0005085">
    <property type="term" value="F:guanyl-nucleotide exchange factor activity"/>
    <property type="evidence" value="ECO:0007669"/>
    <property type="project" value="TreeGrafter"/>
</dbReference>
<evidence type="ECO:0000259" key="3">
    <source>
        <dbReference type="Pfam" id="PF19033"/>
    </source>
</evidence>
<dbReference type="OrthoDB" id="16754at2759"/>
<comment type="caution">
    <text evidence="4">The sequence shown here is derived from an EMBL/GenBank/DDBJ whole genome shotgun (WGS) entry which is preliminary data.</text>
</comment>
<dbReference type="AlphaFoldDB" id="A0A8K0G053"/>
<sequence>MKMAKEMMIIFVYDTEYVQSEEDDPAAAILYFHPGWVSDQQRTALCGQIIGACHFLTSVFNCPRIFALQSGKFSIRMYGRYILAVGTDRNIADWVLEHRADTLTSLISFFHYDLEKMAGLYKGNENLSAKLYLMFETYLKILMYGGNMFFNIPTIQLPKSASHVFLEAIQLLEYCQQMNHVLGGTILYHNKVVATQLSSDLTKRLVLTDPYRIKSPAEAVVVDFSLPLGVQLLQVYIAHEDYRMLREDSMKSKSIQQYLNKINTKKTSNKPVLSREREPILSAMKRDQSLIFTTVPEEDVDQHSPINIQEKITDTKSPDRPRFLNLKNKTTDSKVDVTRNETKPVPSTPFLGQTSVCSTPMTELNKVIHPNIMSICVNPEEVDKTVKENLDNSSKTFTNVERMHSVNTNFSDVTEKLTDDEDLKRTRKLSSCIPYIPIENNIYDKKKSASMWELREKLKSFNKRITMRYYSLGLPNLNDHLEIDLNEVPKRISYRTISDPSYPIFKSNGIAVSNYLYNQYLEEPINFLDLELETNKNKNDSTTNTEEWKSVEDFNNFWPSPKKSNSKVSKSPQKNPDKKFEIPPNISKESRKSLTLPLKSLASSTEQSDNIFSPASRSRSYGGVQLTPLMSKLSLLAMEEKSSGFCSRDTTPGDFKDARLTPSQSNYSFLTNRRKSSVSEDLDINKTNLHEVVLFICGQQDMVMGLLLDVNIRNSPDVINQLWEKCTELLGKLERQLRHCLETYPAGSGQNESGEPYSYLCVDPQWDTVQRGGPWGGMELGVLTHLHRDFIDKTNLTEIILRNDESIIYGHHCGKTEVFYQQVALSGAGLPTPADPMGTVSLKAKRRLERDHTIILL</sequence>
<feature type="domain" description="CCZ1/INTU/HPS4 third Longin" evidence="3">
    <location>
        <begin position="755"/>
        <end position="846"/>
    </location>
</feature>
<evidence type="ECO:0008006" key="6">
    <source>
        <dbReference type="Google" id="ProtNLM"/>
    </source>
</evidence>
<dbReference type="PANTHER" id="PTHR14407">
    <property type="entry name" value="HERMANSKY-PUDLAK SYNDROME 4 PROTEIN LIGHT-EAR PROTEIN-RELATED"/>
    <property type="match status" value="1"/>
</dbReference>
<evidence type="ECO:0000259" key="2">
    <source>
        <dbReference type="Pfam" id="PF19031"/>
    </source>
</evidence>
<dbReference type="InterPro" id="IPR043987">
    <property type="entry name" value="CCZ1/INTU/HSP4_longin_1"/>
</dbReference>
<evidence type="ECO:0000313" key="5">
    <source>
        <dbReference type="Proteomes" id="UP000801492"/>
    </source>
</evidence>
<dbReference type="InterPro" id="IPR026091">
    <property type="entry name" value="HPS4"/>
</dbReference>
<organism evidence="4 5">
    <name type="scientific">Ignelater luminosus</name>
    <name type="common">Cucubano</name>
    <name type="synonym">Pyrophorus luminosus</name>
    <dbReference type="NCBI Taxonomy" id="2038154"/>
    <lineage>
        <taxon>Eukaryota</taxon>
        <taxon>Metazoa</taxon>
        <taxon>Ecdysozoa</taxon>
        <taxon>Arthropoda</taxon>
        <taxon>Hexapoda</taxon>
        <taxon>Insecta</taxon>
        <taxon>Pterygota</taxon>
        <taxon>Neoptera</taxon>
        <taxon>Endopterygota</taxon>
        <taxon>Coleoptera</taxon>
        <taxon>Polyphaga</taxon>
        <taxon>Elateriformia</taxon>
        <taxon>Elateroidea</taxon>
        <taxon>Elateridae</taxon>
        <taxon>Agrypninae</taxon>
        <taxon>Pyrophorini</taxon>
        <taxon>Ignelater</taxon>
    </lineage>
</organism>
<feature type="compositionally biased region" description="Low complexity" evidence="1">
    <location>
        <begin position="559"/>
        <end position="574"/>
    </location>
</feature>
<protein>
    <recommendedName>
        <fullName evidence="6">CCZ1/INTU/HSP4 first Longin domain-containing protein</fullName>
    </recommendedName>
</protein>
<accession>A0A8K0G053</accession>
<dbReference type="Pfam" id="PF19031">
    <property type="entry name" value="Intu_longin_1"/>
    <property type="match status" value="1"/>
</dbReference>
<dbReference type="Proteomes" id="UP000801492">
    <property type="component" value="Unassembled WGS sequence"/>
</dbReference>
<evidence type="ECO:0000256" key="1">
    <source>
        <dbReference type="SAM" id="MobiDB-lite"/>
    </source>
</evidence>
<dbReference type="GO" id="GO:0031410">
    <property type="term" value="C:cytoplasmic vesicle"/>
    <property type="evidence" value="ECO:0007669"/>
    <property type="project" value="TreeGrafter"/>
</dbReference>
<name>A0A8K0G053_IGNLU</name>
<dbReference type="Pfam" id="PF19033">
    <property type="entry name" value="Intu_longin_3"/>
    <property type="match status" value="1"/>
</dbReference>
<dbReference type="GO" id="GO:0016192">
    <property type="term" value="P:vesicle-mediated transport"/>
    <property type="evidence" value="ECO:0007669"/>
    <property type="project" value="InterPro"/>
</dbReference>
<dbReference type="GO" id="GO:0006605">
    <property type="term" value="P:protein targeting"/>
    <property type="evidence" value="ECO:0007669"/>
    <property type="project" value="TreeGrafter"/>
</dbReference>
<evidence type="ECO:0000313" key="4">
    <source>
        <dbReference type="EMBL" id="KAF2880948.1"/>
    </source>
</evidence>
<keyword evidence="5" id="KW-1185">Reference proteome</keyword>
<dbReference type="PANTHER" id="PTHR14407:SF9">
    <property type="entry name" value="BLOC-3 COMPLEX MEMBER HPS4"/>
    <property type="match status" value="1"/>
</dbReference>
<dbReference type="GO" id="GO:0031085">
    <property type="term" value="C:BLOC-3 complex"/>
    <property type="evidence" value="ECO:0007669"/>
    <property type="project" value="TreeGrafter"/>
</dbReference>
<reference evidence="4" key="1">
    <citation type="submission" date="2019-08" db="EMBL/GenBank/DDBJ databases">
        <title>The genome of the North American firefly Photinus pyralis.</title>
        <authorList>
            <consortium name="Photinus pyralis genome working group"/>
            <person name="Fallon T.R."/>
            <person name="Sander Lower S.E."/>
            <person name="Weng J.-K."/>
        </authorList>
    </citation>
    <scope>NUCLEOTIDE SEQUENCE</scope>
    <source>
        <strain evidence="4">TRF0915ILg1</strain>
        <tissue evidence="4">Whole body</tissue>
    </source>
</reference>
<gene>
    <name evidence="4" type="ORF">ILUMI_25229</name>
</gene>